<dbReference type="AlphaFoldDB" id="A0AAV4XDR1"/>
<accession>A0AAV4XDR1</accession>
<dbReference type="EMBL" id="BPLR01017635">
    <property type="protein sequence ID" value="GIY93177.1"/>
    <property type="molecule type" value="Genomic_DNA"/>
</dbReference>
<reference evidence="1 2" key="1">
    <citation type="submission" date="2021-06" db="EMBL/GenBank/DDBJ databases">
        <title>Caerostris extrusa draft genome.</title>
        <authorList>
            <person name="Kono N."/>
            <person name="Arakawa K."/>
        </authorList>
    </citation>
    <scope>NUCLEOTIDE SEQUENCE [LARGE SCALE GENOMIC DNA]</scope>
</reference>
<gene>
    <name evidence="1" type="ORF">CEXT_765741</name>
</gene>
<sequence>MKTTWKTPCVTSGGTRESKSDVISTVDRVLIPTYGKSKTSFTIHESQATTKRNFDAAACSCGIRAIGTGQSLVDATSEQDESISWEGGEDTFRKYFSSLLIHQLEE</sequence>
<evidence type="ECO:0000313" key="2">
    <source>
        <dbReference type="Proteomes" id="UP001054945"/>
    </source>
</evidence>
<comment type="caution">
    <text evidence="1">The sequence shown here is derived from an EMBL/GenBank/DDBJ whole genome shotgun (WGS) entry which is preliminary data.</text>
</comment>
<organism evidence="1 2">
    <name type="scientific">Caerostris extrusa</name>
    <name type="common">Bark spider</name>
    <name type="synonym">Caerostris bankana</name>
    <dbReference type="NCBI Taxonomy" id="172846"/>
    <lineage>
        <taxon>Eukaryota</taxon>
        <taxon>Metazoa</taxon>
        <taxon>Ecdysozoa</taxon>
        <taxon>Arthropoda</taxon>
        <taxon>Chelicerata</taxon>
        <taxon>Arachnida</taxon>
        <taxon>Araneae</taxon>
        <taxon>Araneomorphae</taxon>
        <taxon>Entelegynae</taxon>
        <taxon>Araneoidea</taxon>
        <taxon>Araneidae</taxon>
        <taxon>Caerostris</taxon>
    </lineage>
</organism>
<keyword evidence="2" id="KW-1185">Reference proteome</keyword>
<proteinExistence type="predicted"/>
<name>A0AAV4XDR1_CAEEX</name>
<protein>
    <submittedName>
        <fullName evidence="1">Uncharacterized protein</fullName>
    </submittedName>
</protein>
<dbReference type="Proteomes" id="UP001054945">
    <property type="component" value="Unassembled WGS sequence"/>
</dbReference>
<evidence type="ECO:0000313" key="1">
    <source>
        <dbReference type="EMBL" id="GIY93177.1"/>
    </source>
</evidence>